<keyword evidence="5 8" id="KW-1133">Transmembrane helix</keyword>
<feature type="transmembrane region" description="Helical" evidence="8">
    <location>
        <begin position="130"/>
        <end position="149"/>
    </location>
</feature>
<dbReference type="CDD" id="cd06173">
    <property type="entry name" value="MFS_MefA_like"/>
    <property type="match status" value="1"/>
</dbReference>
<dbReference type="Pfam" id="PF05977">
    <property type="entry name" value="MFS_3"/>
    <property type="match status" value="1"/>
</dbReference>
<feature type="transmembrane region" description="Helical" evidence="8">
    <location>
        <begin position="392"/>
        <end position="416"/>
    </location>
</feature>
<dbReference type="RefSeq" id="WP_183274916.1">
    <property type="nucleotide sequence ID" value="NZ_JACHXV010000004.1"/>
</dbReference>
<keyword evidence="10" id="KW-1185">Reference proteome</keyword>
<evidence type="ECO:0000313" key="9">
    <source>
        <dbReference type="EMBL" id="MBB3173372.1"/>
    </source>
</evidence>
<evidence type="ECO:0000256" key="8">
    <source>
        <dbReference type="SAM" id="Phobius"/>
    </source>
</evidence>
<dbReference type="PANTHER" id="PTHR23513">
    <property type="entry name" value="INTEGRAL MEMBRANE EFFLUX PROTEIN-RELATED"/>
    <property type="match status" value="1"/>
</dbReference>
<dbReference type="EMBL" id="JACHXV010000004">
    <property type="protein sequence ID" value="MBB3173372.1"/>
    <property type="molecule type" value="Genomic_DNA"/>
</dbReference>
<dbReference type="GO" id="GO:0005886">
    <property type="term" value="C:plasma membrane"/>
    <property type="evidence" value="ECO:0007669"/>
    <property type="project" value="UniProtKB-SubCell"/>
</dbReference>
<keyword evidence="4 8" id="KW-0812">Transmembrane</keyword>
<protein>
    <submittedName>
        <fullName evidence="9">MFS family permease</fullName>
    </submittedName>
</protein>
<feature type="transmembrane region" description="Helical" evidence="8">
    <location>
        <begin position="75"/>
        <end position="95"/>
    </location>
</feature>
<feature type="transmembrane region" description="Helical" evidence="8">
    <location>
        <begin position="199"/>
        <end position="218"/>
    </location>
</feature>
<dbReference type="AlphaFoldDB" id="A0A839V189"/>
<dbReference type="SUPFAM" id="SSF103473">
    <property type="entry name" value="MFS general substrate transporter"/>
    <property type="match status" value="1"/>
</dbReference>
<evidence type="ECO:0000256" key="2">
    <source>
        <dbReference type="ARBA" id="ARBA00022448"/>
    </source>
</evidence>
<dbReference type="InterPro" id="IPR010290">
    <property type="entry name" value="TM_effector"/>
</dbReference>
<dbReference type="PANTHER" id="PTHR23513:SF9">
    <property type="entry name" value="ENTEROBACTIN EXPORTER ENTS"/>
    <property type="match status" value="1"/>
</dbReference>
<evidence type="ECO:0000313" key="10">
    <source>
        <dbReference type="Proteomes" id="UP000557688"/>
    </source>
</evidence>
<proteinExistence type="predicted"/>
<gene>
    <name evidence="9" type="ORF">FHR90_001195</name>
</gene>
<feature type="transmembrane region" description="Helical" evidence="8">
    <location>
        <begin position="314"/>
        <end position="332"/>
    </location>
</feature>
<keyword evidence="2" id="KW-0813">Transport</keyword>
<keyword evidence="6 8" id="KW-0472">Membrane</keyword>
<evidence type="ECO:0000256" key="3">
    <source>
        <dbReference type="ARBA" id="ARBA00022475"/>
    </source>
</evidence>
<evidence type="ECO:0000256" key="1">
    <source>
        <dbReference type="ARBA" id="ARBA00004651"/>
    </source>
</evidence>
<feature type="transmembrane region" description="Helical" evidence="8">
    <location>
        <begin position="284"/>
        <end position="302"/>
    </location>
</feature>
<evidence type="ECO:0000256" key="7">
    <source>
        <dbReference type="SAM" id="MobiDB-lite"/>
    </source>
</evidence>
<evidence type="ECO:0000256" key="4">
    <source>
        <dbReference type="ARBA" id="ARBA00022692"/>
    </source>
</evidence>
<dbReference type="Gene3D" id="1.20.1250.20">
    <property type="entry name" value="MFS general substrate transporter like domains"/>
    <property type="match status" value="1"/>
</dbReference>
<sequence>MSVDTTGPGLEPPPEDAPAEAATDTAATRIDDASPLLHDRRLLAFFTSRTLTAFASQMQAVAVGWEIYALTGRPLSLGLVGLAQFLPVFSLVFIAGHAVDRFDRRRIAMICQLIEAAGAATLAVGAAMGWLTPLAIYALVAVFGAARTFEGPSLQALLPGLVPPERFSRAAALSSSLFQTATIIGPALGGLLYGVGASVAYAAVACAFLAAAVAMSTIPRPARREHRPAADLAAVFGGIAFLRKRPEILGAISLDLFAVLLGGATALLPVYARDILHAGPIGLGLLRAAPAIGALGVALWLARHPIAGRAGPKMFGAVALFGVATIVFALSTSVAVSVFALAILGAADVVSVVIRSTLIQLRTPDEMRGRVAAVNLLFIGSSNQLGEFESGTLAALIGPVNAALLGGIGTLLVCAAGMKLFPSLRRLDRIEAG</sequence>
<keyword evidence="3" id="KW-1003">Cell membrane</keyword>
<feature type="region of interest" description="Disordered" evidence="7">
    <location>
        <begin position="1"/>
        <end position="24"/>
    </location>
</feature>
<comment type="caution">
    <text evidence="9">The sequence shown here is derived from an EMBL/GenBank/DDBJ whole genome shotgun (WGS) entry which is preliminary data.</text>
</comment>
<name>A0A839V189_9PROT</name>
<dbReference type="Proteomes" id="UP000557688">
    <property type="component" value="Unassembled WGS sequence"/>
</dbReference>
<dbReference type="InterPro" id="IPR036259">
    <property type="entry name" value="MFS_trans_sf"/>
</dbReference>
<feature type="transmembrane region" description="Helical" evidence="8">
    <location>
        <begin position="248"/>
        <end position="272"/>
    </location>
</feature>
<comment type="subcellular location">
    <subcellularLocation>
        <location evidence="1">Cell membrane</location>
        <topology evidence="1">Multi-pass membrane protein</topology>
    </subcellularLocation>
</comment>
<organism evidence="9 10">
    <name type="scientific">Endobacter medicaginis</name>
    <dbReference type="NCBI Taxonomy" id="1181271"/>
    <lineage>
        <taxon>Bacteria</taxon>
        <taxon>Pseudomonadati</taxon>
        <taxon>Pseudomonadota</taxon>
        <taxon>Alphaproteobacteria</taxon>
        <taxon>Acetobacterales</taxon>
        <taxon>Acetobacteraceae</taxon>
        <taxon>Endobacter</taxon>
    </lineage>
</organism>
<evidence type="ECO:0000256" key="5">
    <source>
        <dbReference type="ARBA" id="ARBA00022989"/>
    </source>
</evidence>
<evidence type="ECO:0000256" key="6">
    <source>
        <dbReference type="ARBA" id="ARBA00023136"/>
    </source>
</evidence>
<accession>A0A839V189</accession>
<reference evidence="9 10" key="1">
    <citation type="submission" date="2020-08" db="EMBL/GenBank/DDBJ databases">
        <title>Genomic Encyclopedia of Type Strains, Phase III (KMG-III): the genomes of soil and plant-associated and newly described type strains.</title>
        <authorList>
            <person name="Whitman W."/>
        </authorList>
    </citation>
    <scope>NUCLEOTIDE SEQUENCE [LARGE SCALE GENOMIC DNA]</scope>
    <source>
        <strain evidence="9 10">CECT 8088</strain>
    </source>
</reference>